<dbReference type="GO" id="GO:0016887">
    <property type="term" value="F:ATP hydrolysis activity"/>
    <property type="evidence" value="ECO:0007669"/>
    <property type="project" value="InterPro"/>
</dbReference>
<keyword evidence="4" id="KW-1003">Cell membrane</keyword>
<accession>A0A292YMK1</accession>
<dbReference type="Proteomes" id="UP000217785">
    <property type="component" value="Unassembled WGS sequence"/>
</dbReference>
<dbReference type="PROSITE" id="PS50893">
    <property type="entry name" value="ABC_TRANSPORTER_2"/>
    <property type="match status" value="2"/>
</dbReference>
<evidence type="ECO:0000259" key="9">
    <source>
        <dbReference type="PROSITE" id="PS50893"/>
    </source>
</evidence>
<dbReference type="InterPro" id="IPR017871">
    <property type="entry name" value="ABC_transporter-like_CS"/>
</dbReference>
<comment type="caution">
    <text evidence="10">The sequence shown here is derived from an EMBL/GenBank/DDBJ whole genome shotgun (WGS) entry which is preliminary data.</text>
</comment>
<dbReference type="PROSITE" id="PS50176">
    <property type="entry name" value="ARM_REPEAT"/>
    <property type="match status" value="1"/>
</dbReference>
<dbReference type="GO" id="GO:0042626">
    <property type="term" value="F:ATPase-coupled transmembrane transporter activity"/>
    <property type="evidence" value="ECO:0007669"/>
    <property type="project" value="TreeGrafter"/>
</dbReference>
<reference evidence="11" key="1">
    <citation type="submission" date="2017-07" db="EMBL/GenBank/DDBJ databases">
        <title>Draft genome sequence of Effusibacillus lacus strain skLN1.</title>
        <authorList>
            <person name="Watanabe M."/>
            <person name="Kojima H."/>
            <person name="Fukui M."/>
        </authorList>
    </citation>
    <scope>NUCLEOTIDE SEQUENCE [LARGE SCALE GENOMIC DNA]</scope>
    <source>
        <strain evidence="11">skLN1</strain>
    </source>
</reference>
<dbReference type="CDD" id="cd03225">
    <property type="entry name" value="ABC_cobalt_CbiO_domain1"/>
    <property type="match status" value="2"/>
</dbReference>
<evidence type="ECO:0000256" key="1">
    <source>
        <dbReference type="ARBA" id="ARBA00004202"/>
    </source>
</evidence>
<dbReference type="RefSeq" id="WP_165912664.1">
    <property type="nucleotide sequence ID" value="NZ_BDUF01000049.1"/>
</dbReference>
<feature type="domain" description="ABC transporter" evidence="9">
    <location>
        <begin position="11"/>
        <end position="238"/>
    </location>
</feature>
<dbReference type="InterPro" id="IPR003439">
    <property type="entry name" value="ABC_transporter-like_ATP-bd"/>
</dbReference>
<dbReference type="InterPro" id="IPR015856">
    <property type="entry name" value="ABC_transpr_CbiO/EcfA_su"/>
</dbReference>
<dbReference type="GO" id="GO:0043190">
    <property type="term" value="C:ATP-binding cassette (ABC) transporter complex"/>
    <property type="evidence" value="ECO:0007669"/>
    <property type="project" value="TreeGrafter"/>
</dbReference>
<organism evidence="10 11">
    <name type="scientific">Effusibacillus lacus</name>
    <dbReference type="NCBI Taxonomy" id="1348429"/>
    <lineage>
        <taxon>Bacteria</taxon>
        <taxon>Bacillati</taxon>
        <taxon>Bacillota</taxon>
        <taxon>Bacilli</taxon>
        <taxon>Bacillales</taxon>
        <taxon>Alicyclobacillaceae</taxon>
        <taxon>Effusibacillus</taxon>
    </lineage>
</organism>
<evidence type="ECO:0000313" key="10">
    <source>
        <dbReference type="EMBL" id="GAX90131.1"/>
    </source>
</evidence>
<comment type="subcellular location">
    <subcellularLocation>
        <location evidence="1">Cell membrane</location>
        <topology evidence="1">Peripheral membrane protein</topology>
    </subcellularLocation>
</comment>
<evidence type="ECO:0000256" key="5">
    <source>
        <dbReference type="ARBA" id="ARBA00022741"/>
    </source>
</evidence>
<keyword evidence="11" id="KW-1185">Reference proteome</keyword>
<dbReference type="SUPFAM" id="SSF52540">
    <property type="entry name" value="P-loop containing nucleoside triphosphate hydrolases"/>
    <property type="match status" value="2"/>
</dbReference>
<comment type="similarity">
    <text evidence="2">Belongs to the ABC transporter superfamily.</text>
</comment>
<dbReference type="PROSITE" id="PS00211">
    <property type="entry name" value="ABC_TRANSPORTER_1"/>
    <property type="match status" value="2"/>
</dbReference>
<gene>
    <name evidence="10" type="ORF">EFBL_1757</name>
</gene>
<dbReference type="PANTHER" id="PTHR43553">
    <property type="entry name" value="HEAVY METAL TRANSPORTER"/>
    <property type="match status" value="1"/>
</dbReference>
<evidence type="ECO:0000256" key="2">
    <source>
        <dbReference type="ARBA" id="ARBA00005417"/>
    </source>
</evidence>
<dbReference type="InterPro" id="IPR050095">
    <property type="entry name" value="ECF_ABC_transporter_ATP-bd"/>
</dbReference>
<evidence type="ECO:0000256" key="7">
    <source>
        <dbReference type="ARBA" id="ARBA00022967"/>
    </source>
</evidence>
<keyword evidence="7" id="KW-1278">Translocase</keyword>
<dbReference type="InterPro" id="IPR027417">
    <property type="entry name" value="P-loop_NTPase"/>
</dbReference>
<dbReference type="SMART" id="SM00382">
    <property type="entry name" value="AAA"/>
    <property type="match status" value="2"/>
</dbReference>
<sequence>MHSDSAKQCAVEGVSLAFPDAPERKVLDQIHLSIRKGESVLLLGPSGSGKSTLGYVLGGLIPRSIEAVVTGNVRVEGRVGMLFQDPEAQFCMLTAEDEIAFGLENIRIPRREMETRIDAALERFGLMSWKRRNSAEMSGGMKQKLAMACLLAMEPDIYIFDEPTANLDPASTRDVLRAIRELKQTESKTLLIIEHKVEGVIDWVDRAVLLGPDGRLLDEGMPGEVFRRRQAEIRAYGIWQPTLWKWSSRLNPTAPFPTTTKQFVDAVDSGQVPQLVELLDRETGALTAASPAAASLQDLDPIGKVPLFRAENASFSYGKGHKVWGPISFDINAGEWVAIVGPNGCGKSTLLSALMGLRNLSEGTIRLKERPLDSYSGREISQLLGFVFQNPEHQFITDTVWQEVAFGTGAPTNPEVKERVRETLVDLGLIHAANANPFSLSQGEKRRLSVATTLLSSHEALLLDEPTFGQDAHTAFELEEKLADLHQQGRTLIMVTHDMELVARRAQKVLVLAGGNLLYCGHPADLFRMEESEDSAAAEASGLLRTANLELPLAFKVRALLERKGGLLHAGLAAGEPVR</sequence>
<evidence type="ECO:0000256" key="6">
    <source>
        <dbReference type="ARBA" id="ARBA00022840"/>
    </source>
</evidence>
<dbReference type="Gene3D" id="3.40.50.300">
    <property type="entry name" value="P-loop containing nucleotide triphosphate hydrolases"/>
    <property type="match status" value="2"/>
</dbReference>
<keyword evidence="3" id="KW-0813">Transport</keyword>
<keyword evidence="6" id="KW-0067">ATP-binding</keyword>
<dbReference type="Pfam" id="PF00005">
    <property type="entry name" value="ABC_tran"/>
    <property type="match status" value="2"/>
</dbReference>
<evidence type="ECO:0000313" key="11">
    <source>
        <dbReference type="Proteomes" id="UP000217785"/>
    </source>
</evidence>
<keyword evidence="8" id="KW-0472">Membrane</keyword>
<dbReference type="EMBL" id="BDUF01000049">
    <property type="protein sequence ID" value="GAX90131.1"/>
    <property type="molecule type" value="Genomic_DNA"/>
</dbReference>
<keyword evidence="5" id="KW-0547">Nucleotide-binding</keyword>
<dbReference type="InterPro" id="IPR003593">
    <property type="entry name" value="AAA+_ATPase"/>
</dbReference>
<evidence type="ECO:0000256" key="8">
    <source>
        <dbReference type="ARBA" id="ARBA00023136"/>
    </source>
</evidence>
<feature type="domain" description="ABC transporter" evidence="9">
    <location>
        <begin position="308"/>
        <end position="539"/>
    </location>
</feature>
<evidence type="ECO:0000256" key="4">
    <source>
        <dbReference type="ARBA" id="ARBA00022475"/>
    </source>
</evidence>
<protein>
    <submittedName>
        <fullName evidence="10">ABC transporter</fullName>
    </submittedName>
</protein>
<name>A0A292YMK1_9BACL</name>
<dbReference type="PANTHER" id="PTHR43553:SF19">
    <property type="entry name" value="HMP_THIAMINE IMPORT ATP-BINDING PROTEIN YKOD-RELATED"/>
    <property type="match status" value="1"/>
</dbReference>
<proteinExistence type="inferred from homology"/>
<dbReference type="GO" id="GO:0005524">
    <property type="term" value="F:ATP binding"/>
    <property type="evidence" value="ECO:0007669"/>
    <property type="project" value="UniProtKB-KW"/>
</dbReference>
<evidence type="ECO:0000256" key="3">
    <source>
        <dbReference type="ARBA" id="ARBA00022448"/>
    </source>
</evidence>
<dbReference type="AlphaFoldDB" id="A0A292YMK1"/>
<dbReference type="InterPro" id="IPR000225">
    <property type="entry name" value="Armadillo"/>
</dbReference>